<organism evidence="1 2">
    <name type="scientific">Sporothrix stenoceras</name>
    <dbReference type="NCBI Taxonomy" id="5173"/>
    <lineage>
        <taxon>Eukaryota</taxon>
        <taxon>Fungi</taxon>
        <taxon>Dikarya</taxon>
        <taxon>Ascomycota</taxon>
        <taxon>Pezizomycotina</taxon>
        <taxon>Sordariomycetes</taxon>
        <taxon>Sordariomycetidae</taxon>
        <taxon>Ophiostomatales</taxon>
        <taxon>Ophiostomataceae</taxon>
        <taxon>Sporothrix</taxon>
    </lineage>
</organism>
<sequence>MPIPAPGPGYTDPLIGDLIRAHHATYEIMQRRDKGDEAILDCKNMDKLRDFLDAPELERKADVTETLAAIKKGSYMLVDYIAVSWSSDTPALSENEENELRMRFVSGLAN</sequence>
<protein>
    <submittedName>
        <fullName evidence="1">Uncharacterized protein</fullName>
    </submittedName>
</protein>
<keyword evidence="2" id="KW-1185">Reference proteome</keyword>
<accession>A0ABR3YSH2</accession>
<dbReference type="EMBL" id="JAWCUI010000063">
    <property type="protein sequence ID" value="KAL1890299.1"/>
    <property type="molecule type" value="Genomic_DNA"/>
</dbReference>
<gene>
    <name evidence="1" type="ORF">Sste5346_008301</name>
</gene>
<reference evidence="1 2" key="1">
    <citation type="journal article" date="2024" name="IMA Fungus">
        <title>IMA Genome - F19 : A genome assembly and annotation guide to empower mycologists, including annotated draft genome sequences of Ceratocystis pirilliformis, Diaporthe australafricana, Fusarium ophioides, Paecilomyces lecythidis, and Sporothrix stenoceras.</title>
        <authorList>
            <person name="Aylward J."/>
            <person name="Wilson A.M."/>
            <person name="Visagie C.M."/>
            <person name="Spraker J."/>
            <person name="Barnes I."/>
            <person name="Buitendag C."/>
            <person name="Ceriani C."/>
            <person name="Del Mar Angel L."/>
            <person name="du Plessis D."/>
            <person name="Fuchs T."/>
            <person name="Gasser K."/>
            <person name="Kramer D."/>
            <person name="Li W."/>
            <person name="Munsamy K."/>
            <person name="Piso A."/>
            <person name="Price J.L."/>
            <person name="Sonnekus B."/>
            <person name="Thomas C."/>
            <person name="van der Nest A."/>
            <person name="van Dijk A."/>
            <person name="van Heerden A."/>
            <person name="van Vuuren N."/>
            <person name="Yilmaz N."/>
            <person name="Duong T.A."/>
            <person name="van der Merwe N.A."/>
            <person name="Wingfield M.J."/>
            <person name="Wingfield B.D."/>
        </authorList>
    </citation>
    <scope>NUCLEOTIDE SEQUENCE [LARGE SCALE GENOMIC DNA]</scope>
    <source>
        <strain evidence="1 2">CMW 5346</strain>
    </source>
</reference>
<dbReference type="Proteomes" id="UP001583186">
    <property type="component" value="Unassembled WGS sequence"/>
</dbReference>
<comment type="caution">
    <text evidence="1">The sequence shown here is derived from an EMBL/GenBank/DDBJ whole genome shotgun (WGS) entry which is preliminary data.</text>
</comment>
<proteinExistence type="predicted"/>
<name>A0ABR3YSH2_9PEZI</name>
<evidence type="ECO:0000313" key="2">
    <source>
        <dbReference type="Proteomes" id="UP001583186"/>
    </source>
</evidence>
<evidence type="ECO:0000313" key="1">
    <source>
        <dbReference type="EMBL" id="KAL1890299.1"/>
    </source>
</evidence>